<evidence type="ECO:0000259" key="2">
    <source>
        <dbReference type="Pfam" id="PF04892"/>
    </source>
</evidence>
<comment type="caution">
    <text evidence="3">The sequence shown here is derived from an EMBL/GenBank/DDBJ whole genome shotgun (WGS) entry which is preliminary data.</text>
</comment>
<feature type="domain" description="VanZ-like" evidence="2">
    <location>
        <begin position="10"/>
        <end position="95"/>
    </location>
</feature>
<reference evidence="3" key="1">
    <citation type="submission" date="2020-06" db="EMBL/GenBank/DDBJ databases">
        <title>Characterization of fructooligosaccharide metabolism and fructooligosaccharide-degrading enzymes in human commensal butyrate producers.</title>
        <authorList>
            <person name="Tanno H."/>
            <person name="Fujii T."/>
            <person name="Hirano K."/>
            <person name="Maeno S."/>
            <person name="Tonozuka T."/>
            <person name="Sakamoto M."/>
            <person name="Ohkuma M."/>
            <person name="Tochio T."/>
            <person name="Endo A."/>
        </authorList>
    </citation>
    <scope>NUCLEOTIDE SEQUENCE</scope>
    <source>
        <strain evidence="3">JCM 17466</strain>
    </source>
</reference>
<keyword evidence="4" id="KW-1185">Reference proteome</keyword>
<dbReference type="PANTHER" id="PTHR36834">
    <property type="entry name" value="MEMBRANE PROTEIN-RELATED"/>
    <property type="match status" value="1"/>
</dbReference>
<gene>
    <name evidence="3" type="ORF">ANBU17_09060</name>
</gene>
<feature type="transmembrane region" description="Helical" evidence="1">
    <location>
        <begin position="51"/>
        <end position="72"/>
    </location>
</feature>
<dbReference type="AlphaFoldDB" id="A0A916Q527"/>
<organism evidence="3 4">
    <name type="scientific">Anaerostipes butyraticus</name>
    <dbReference type="NCBI Taxonomy" id="645466"/>
    <lineage>
        <taxon>Bacteria</taxon>
        <taxon>Bacillati</taxon>
        <taxon>Bacillota</taxon>
        <taxon>Clostridia</taxon>
        <taxon>Lachnospirales</taxon>
        <taxon>Lachnospiraceae</taxon>
        <taxon>Anaerostipes</taxon>
    </lineage>
</organism>
<evidence type="ECO:0000313" key="4">
    <source>
        <dbReference type="Proteomes" id="UP000613208"/>
    </source>
</evidence>
<evidence type="ECO:0000256" key="1">
    <source>
        <dbReference type="SAM" id="Phobius"/>
    </source>
</evidence>
<proteinExistence type="predicted"/>
<accession>A0A916Q527</accession>
<name>A0A916Q527_9FIRM</name>
<dbReference type="Pfam" id="PF04892">
    <property type="entry name" value="VanZ"/>
    <property type="match status" value="1"/>
</dbReference>
<sequence>MGESIFHPSLQLIPFGADLGFSFFLNIFLFIPFGFLCPMISRSYARLSRTVLTGIGLSLIIELSQLFTLYRATDINDIIANGLGAILGCLCYRLLSGFFFQKKYLLSQSPDPLIHFPVILFFLAFFFTFVS</sequence>
<feature type="transmembrane region" description="Helical" evidence="1">
    <location>
        <begin position="20"/>
        <end position="39"/>
    </location>
</feature>
<feature type="transmembrane region" description="Helical" evidence="1">
    <location>
        <begin position="78"/>
        <end position="100"/>
    </location>
</feature>
<dbReference type="EMBL" id="BLYI01000024">
    <property type="protein sequence ID" value="GFO84559.1"/>
    <property type="molecule type" value="Genomic_DNA"/>
</dbReference>
<dbReference type="Proteomes" id="UP000613208">
    <property type="component" value="Unassembled WGS sequence"/>
</dbReference>
<keyword evidence="1" id="KW-0812">Transmembrane</keyword>
<evidence type="ECO:0000313" key="3">
    <source>
        <dbReference type="EMBL" id="GFO84559.1"/>
    </source>
</evidence>
<dbReference type="PANTHER" id="PTHR36834:SF2">
    <property type="entry name" value="MEMBRANE PROTEIN"/>
    <property type="match status" value="1"/>
</dbReference>
<dbReference type="InterPro" id="IPR053150">
    <property type="entry name" value="Teicoplanin_resist-assoc"/>
</dbReference>
<keyword evidence="1" id="KW-1133">Transmembrane helix</keyword>
<dbReference type="InterPro" id="IPR006976">
    <property type="entry name" value="VanZ-like"/>
</dbReference>
<keyword evidence="1" id="KW-0472">Membrane</keyword>
<feature type="transmembrane region" description="Helical" evidence="1">
    <location>
        <begin position="112"/>
        <end position="130"/>
    </location>
</feature>
<protein>
    <recommendedName>
        <fullName evidence="2">VanZ-like domain-containing protein</fullName>
    </recommendedName>
</protein>